<accession>A0ABU9WA14</accession>
<gene>
    <name evidence="3" type="ORF">VOI36_03105</name>
</gene>
<keyword evidence="4" id="KW-1185">Reference proteome</keyword>
<keyword evidence="2" id="KW-0812">Transmembrane</keyword>
<evidence type="ECO:0000256" key="2">
    <source>
        <dbReference type="SAM" id="Phobius"/>
    </source>
</evidence>
<feature type="region of interest" description="Disordered" evidence="1">
    <location>
        <begin position="1"/>
        <end position="24"/>
    </location>
</feature>
<evidence type="ECO:0000313" key="4">
    <source>
        <dbReference type="Proteomes" id="UP001466933"/>
    </source>
</evidence>
<evidence type="ECO:0000313" key="3">
    <source>
        <dbReference type="EMBL" id="MEN2468868.1"/>
    </source>
</evidence>
<keyword evidence="2" id="KW-0472">Membrane</keyword>
<proteinExistence type="predicted"/>
<evidence type="ECO:0000256" key="1">
    <source>
        <dbReference type="SAM" id="MobiDB-lite"/>
    </source>
</evidence>
<keyword evidence="2" id="KW-1133">Transmembrane helix</keyword>
<organism evidence="3 4">
    <name type="scientific">Burkholderia theae</name>
    <dbReference type="NCBI Taxonomy" id="3143496"/>
    <lineage>
        <taxon>Bacteria</taxon>
        <taxon>Pseudomonadati</taxon>
        <taxon>Pseudomonadota</taxon>
        <taxon>Betaproteobacteria</taxon>
        <taxon>Burkholderiales</taxon>
        <taxon>Burkholderiaceae</taxon>
        <taxon>Burkholderia</taxon>
    </lineage>
</organism>
<comment type="caution">
    <text evidence="3">The sequence shown here is derived from an EMBL/GenBank/DDBJ whole genome shotgun (WGS) entry which is preliminary data.</text>
</comment>
<protein>
    <submittedName>
        <fullName evidence="3">Uncharacterized protein</fullName>
    </submittedName>
</protein>
<reference evidence="3 4" key="1">
    <citation type="submission" date="2024-05" db="EMBL/GenBank/DDBJ databases">
        <title>Burkholderia sp. Nov. a novel bacteria isolated from rhizosphere soil of Camellia sinensis.</title>
        <authorList>
            <person name="Dong Y."/>
        </authorList>
    </citation>
    <scope>NUCLEOTIDE SEQUENCE [LARGE SCALE GENOMIC DNA]</scope>
    <source>
        <strain evidence="3 4">GS2Y</strain>
    </source>
</reference>
<dbReference type="RefSeq" id="WP_343490750.1">
    <property type="nucleotide sequence ID" value="NZ_JBCPYA010000001.1"/>
</dbReference>
<dbReference type="Proteomes" id="UP001466933">
    <property type="component" value="Unassembled WGS sequence"/>
</dbReference>
<dbReference type="EMBL" id="JBCPYA010000001">
    <property type="protein sequence ID" value="MEN2468868.1"/>
    <property type="molecule type" value="Genomic_DNA"/>
</dbReference>
<feature type="transmembrane region" description="Helical" evidence="2">
    <location>
        <begin position="44"/>
        <end position="64"/>
    </location>
</feature>
<sequence length="66" mass="7341">MRGSGTGSDRTLPDGRRPVARPADAAYDHRTTHIRGHAVMNRKLQIVIVIGIAVTVLNVIYHLIRR</sequence>
<name>A0ABU9WA14_9BURK</name>